<dbReference type="GO" id="GO:0030288">
    <property type="term" value="C:outer membrane-bounded periplasmic space"/>
    <property type="evidence" value="ECO:0007669"/>
    <property type="project" value="InterPro"/>
</dbReference>
<dbReference type="PIRSF" id="PIRSF006470">
    <property type="entry name" value="DctB"/>
    <property type="match status" value="1"/>
</dbReference>
<comment type="caution">
    <text evidence="2">The sequence shown here is derived from an EMBL/GenBank/DDBJ whole genome shotgun (WGS) entry which is preliminary data.</text>
</comment>
<dbReference type="InterPro" id="IPR018389">
    <property type="entry name" value="DctP_fam"/>
</dbReference>
<sequence>MKGLKRILAAALCVTMGVTTLLGMSGCSSVTGGKRIIRISHAQSETHPEHIGLLKFKEYVEENLGDKYEVQIFPNEILGSAQRAIELTQTGAIDFVVAGTANLETFADVYEIFSMPYLFTSEEAYHEVMNDTEYMNQIYESTDEAGFRVLTWYNAGTRNFYAKTPINTPEDLKGLKIRVQQSPASVQMMEAFGAAASPMSFGEVYTAIQQGVIDGAENNELALTNNKHGEVAKYFSYNKHQMVPDMLIGNLKFLNSLSDEEREVFEEAARLSTEVELEEWDVQVEEAKKIAEEDMGVEFIDVDIQAFKDQVAGVQEDMLADNEHIGDIYDHIQEINAKYTDEEAE</sequence>
<dbReference type="PANTHER" id="PTHR33376:SF2">
    <property type="entry name" value="DICARBOXYLATE-BINDING PERIPLASMIC PROTEIN"/>
    <property type="match status" value="1"/>
</dbReference>
<dbReference type="NCBIfam" id="TIGR00787">
    <property type="entry name" value="dctP"/>
    <property type="match status" value="1"/>
</dbReference>
<protein>
    <submittedName>
        <fullName evidence="2">TRAP transporter substrate-binding protein</fullName>
    </submittedName>
</protein>
<dbReference type="InterPro" id="IPR004682">
    <property type="entry name" value="TRAP_DctP"/>
</dbReference>
<dbReference type="Gene3D" id="3.40.190.170">
    <property type="entry name" value="Bacterial extracellular solute-binding protein, family 7"/>
    <property type="match status" value="1"/>
</dbReference>
<dbReference type="NCBIfam" id="NF037995">
    <property type="entry name" value="TRAP_S1"/>
    <property type="match status" value="1"/>
</dbReference>
<dbReference type="Proteomes" id="UP000823893">
    <property type="component" value="Unassembled WGS sequence"/>
</dbReference>
<evidence type="ECO:0000313" key="3">
    <source>
        <dbReference type="Proteomes" id="UP000823893"/>
    </source>
</evidence>
<dbReference type="PANTHER" id="PTHR33376">
    <property type="match status" value="1"/>
</dbReference>
<dbReference type="PROSITE" id="PS51257">
    <property type="entry name" value="PROKAR_LIPOPROTEIN"/>
    <property type="match status" value="1"/>
</dbReference>
<accession>A0A9D2N4A9</accession>
<dbReference type="InterPro" id="IPR038404">
    <property type="entry name" value="TRAP_DctP_sf"/>
</dbReference>
<dbReference type="Pfam" id="PF03480">
    <property type="entry name" value="DctP"/>
    <property type="match status" value="1"/>
</dbReference>
<reference evidence="2" key="2">
    <citation type="submission" date="2021-04" db="EMBL/GenBank/DDBJ databases">
        <authorList>
            <person name="Gilroy R."/>
        </authorList>
    </citation>
    <scope>NUCLEOTIDE SEQUENCE</scope>
    <source>
        <strain evidence="2">ChiSxjej6B18-287</strain>
    </source>
</reference>
<proteinExistence type="predicted"/>
<dbReference type="SUPFAM" id="SSF53850">
    <property type="entry name" value="Periplasmic binding protein-like II"/>
    <property type="match status" value="1"/>
</dbReference>
<dbReference type="GO" id="GO:0055085">
    <property type="term" value="P:transmembrane transport"/>
    <property type="evidence" value="ECO:0007669"/>
    <property type="project" value="InterPro"/>
</dbReference>
<keyword evidence="1" id="KW-0732">Signal</keyword>
<dbReference type="AlphaFoldDB" id="A0A9D2N4A9"/>
<gene>
    <name evidence="2" type="ORF">H9935_04870</name>
</gene>
<dbReference type="GO" id="GO:0030246">
    <property type="term" value="F:carbohydrate binding"/>
    <property type="evidence" value="ECO:0007669"/>
    <property type="project" value="TreeGrafter"/>
</dbReference>
<organism evidence="2 3">
    <name type="scientific">Candidatus Blautia merdigallinarum</name>
    <dbReference type="NCBI Taxonomy" id="2838495"/>
    <lineage>
        <taxon>Bacteria</taxon>
        <taxon>Bacillati</taxon>
        <taxon>Bacillota</taxon>
        <taxon>Clostridia</taxon>
        <taxon>Lachnospirales</taxon>
        <taxon>Lachnospiraceae</taxon>
        <taxon>Blautia</taxon>
    </lineage>
</organism>
<evidence type="ECO:0000313" key="2">
    <source>
        <dbReference type="EMBL" id="HJC10132.1"/>
    </source>
</evidence>
<dbReference type="EMBL" id="DWWV01000057">
    <property type="protein sequence ID" value="HJC10132.1"/>
    <property type="molecule type" value="Genomic_DNA"/>
</dbReference>
<reference evidence="2" key="1">
    <citation type="journal article" date="2021" name="PeerJ">
        <title>Extensive microbial diversity within the chicken gut microbiome revealed by metagenomics and culture.</title>
        <authorList>
            <person name="Gilroy R."/>
            <person name="Ravi A."/>
            <person name="Getino M."/>
            <person name="Pursley I."/>
            <person name="Horton D.L."/>
            <person name="Alikhan N.F."/>
            <person name="Baker D."/>
            <person name="Gharbi K."/>
            <person name="Hall N."/>
            <person name="Watson M."/>
            <person name="Adriaenssens E.M."/>
            <person name="Foster-Nyarko E."/>
            <person name="Jarju S."/>
            <person name="Secka A."/>
            <person name="Antonio M."/>
            <person name="Oren A."/>
            <person name="Chaudhuri R.R."/>
            <person name="La Ragione R."/>
            <person name="Hildebrand F."/>
            <person name="Pallen M.J."/>
        </authorList>
    </citation>
    <scope>NUCLEOTIDE SEQUENCE</scope>
    <source>
        <strain evidence="2">ChiSxjej6B18-287</strain>
    </source>
</reference>
<dbReference type="CDD" id="cd13671">
    <property type="entry name" value="PBP2_TRAP_SBP_like_3"/>
    <property type="match status" value="1"/>
</dbReference>
<evidence type="ECO:0000256" key="1">
    <source>
        <dbReference type="ARBA" id="ARBA00022729"/>
    </source>
</evidence>
<name>A0A9D2N4A9_9FIRM</name>